<gene>
    <name evidence="2" type="ORF">WG66_4916</name>
</gene>
<dbReference type="GO" id="GO:0006974">
    <property type="term" value="P:DNA damage response"/>
    <property type="evidence" value="ECO:0007669"/>
    <property type="project" value="UniProtKB-ARBA"/>
</dbReference>
<dbReference type="EMBL" id="LATX01001327">
    <property type="protein sequence ID" value="KTB42509.1"/>
    <property type="molecule type" value="Genomic_DNA"/>
</dbReference>
<name>A0A0W0G1R6_MONRR</name>
<dbReference type="GO" id="GO:0017108">
    <property type="term" value="F:5'-flap endonuclease activity"/>
    <property type="evidence" value="ECO:0007669"/>
    <property type="project" value="TreeGrafter"/>
</dbReference>
<dbReference type="PANTHER" id="PTHR11081:SF59">
    <property type="entry name" value="FI23547P1"/>
    <property type="match status" value="1"/>
</dbReference>
<accession>A0A0W0G1R6</accession>
<dbReference type="Proteomes" id="UP000054988">
    <property type="component" value="Unassembled WGS sequence"/>
</dbReference>
<dbReference type="SMART" id="SM00484">
    <property type="entry name" value="XPGI"/>
    <property type="match status" value="1"/>
</dbReference>
<dbReference type="InterPro" id="IPR029060">
    <property type="entry name" value="PIN-like_dom_sf"/>
</dbReference>
<sequence>MERAKQKKREELKFLMTNQLSFSNQGRSWKVLGLYAPADGEAELAALTERGVIDAVITKDSDVFPLGVQWVLLPDFKNSMVAKLMVHVYSAACIATQLNLTRDRLVFYSVLAGTDFGGVQGVGKSIALQLAQTGIADNLISDYQKPD</sequence>
<dbReference type="InterPro" id="IPR006086">
    <property type="entry name" value="XPG-I_dom"/>
</dbReference>
<feature type="domain" description="XPG-I" evidence="1">
    <location>
        <begin position="27"/>
        <end position="100"/>
    </location>
</feature>
<dbReference type="SUPFAM" id="SSF88723">
    <property type="entry name" value="PIN domain-like"/>
    <property type="match status" value="1"/>
</dbReference>
<dbReference type="Gene3D" id="3.40.50.1010">
    <property type="entry name" value="5'-nuclease"/>
    <property type="match status" value="1"/>
</dbReference>
<organism evidence="2 3">
    <name type="scientific">Moniliophthora roreri</name>
    <name type="common">Frosty pod rot fungus</name>
    <name type="synonym">Monilia roreri</name>
    <dbReference type="NCBI Taxonomy" id="221103"/>
    <lineage>
        <taxon>Eukaryota</taxon>
        <taxon>Fungi</taxon>
        <taxon>Dikarya</taxon>
        <taxon>Basidiomycota</taxon>
        <taxon>Agaricomycotina</taxon>
        <taxon>Agaricomycetes</taxon>
        <taxon>Agaricomycetidae</taxon>
        <taxon>Agaricales</taxon>
        <taxon>Marasmiineae</taxon>
        <taxon>Marasmiaceae</taxon>
        <taxon>Moniliophthora</taxon>
    </lineage>
</organism>
<dbReference type="PANTHER" id="PTHR11081">
    <property type="entry name" value="FLAP ENDONUCLEASE FAMILY MEMBER"/>
    <property type="match status" value="1"/>
</dbReference>
<dbReference type="PRINTS" id="PR00853">
    <property type="entry name" value="XPGRADSUPER"/>
</dbReference>
<dbReference type="InterPro" id="IPR006084">
    <property type="entry name" value="XPG/Rad2"/>
</dbReference>
<reference evidence="2 3" key="1">
    <citation type="submission" date="2015-12" db="EMBL/GenBank/DDBJ databases">
        <title>Draft genome sequence of Moniliophthora roreri, the causal agent of frosty pod rot of cacao.</title>
        <authorList>
            <person name="Aime M.C."/>
            <person name="Diaz-Valderrama J.R."/>
            <person name="Kijpornyongpan T."/>
            <person name="Phillips-Mora W."/>
        </authorList>
    </citation>
    <scope>NUCLEOTIDE SEQUENCE [LARGE SCALE GENOMIC DNA]</scope>
    <source>
        <strain evidence="2 3">MCA 2952</strain>
    </source>
</reference>
<dbReference type="AlphaFoldDB" id="A0A0W0G1R6"/>
<evidence type="ECO:0000313" key="3">
    <source>
        <dbReference type="Proteomes" id="UP000054988"/>
    </source>
</evidence>
<evidence type="ECO:0000313" key="2">
    <source>
        <dbReference type="EMBL" id="KTB42509.1"/>
    </source>
</evidence>
<proteinExistence type="predicted"/>
<dbReference type="Pfam" id="PF00867">
    <property type="entry name" value="XPG_I"/>
    <property type="match status" value="1"/>
</dbReference>
<comment type="caution">
    <text evidence="2">The sequence shown here is derived from an EMBL/GenBank/DDBJ whole genome shotgun (WGS) entry which is preliminary data.</text>
</comment>
<evidence type="ECO:0000259" key="1">
    <source>
        <dbReference type="SMART" id="SM00484"/>
    </source>
</evidence>
<protein>
    <recommendedName>
        <fullName evidence="1">XPG-I domain-containing protein</fullName>
    </recommendedName>
</protein>